<name>A0A168CV98_CORDF</name>
<dbReference type="InterPro" id="IPR002347">
    <property type="entry name" value="SDR_fam"/>
</dbReference>
<sequence length="275" mass="29019">MLHLSGKIAIVIGLGQTESDSDPDCWGIGAACAVQLARQGAIIFGGNRTVASTLKTQRAIKDLGVQCHVQETDATSSESVKSLVDACLAQHGRIDILIANVGFSQPGNAGTISEDVWDAQININLKTAYLACHHVLPVMEAQSSGGAVVCVSSIAGLRYIGKDQIAYNTAKAGLLQFVKASAVSFARKSVRLNAVVPGLVETPYTRTMAERYPPPGGGGYEELRKLRDEQVPTGRMGTAWDVANATVFLVSDEARYITGQELIVDGGITSSTGRT</sequence>
<evidence type="ECO:0000256" key="2">
    <source>
        <dbReference type="ARBA" id="ARBA00022857"/>
    </source>
</evidence>
<comment type="caution">
    <text evidence="3">The sequence shown here is derived from an EMBL/GenBank/DDBJ whole genome shotgun (WGS) entry which is preliminary data.</text>
</comment>
<evidence type="ECO:0000313" key="3">
    <source>
        <dbReference type="EMBL" id="OAA71830.1"/>
    </source>
</evidence>
<dbReference type="InterPro" id="IPR036291">
    <property type="entry name" value="NAD(P)-bd_dom_sf"/>
</dbReference>
<organism evidence="3 4">
    <name type="scientific">Akanthomyces lecanii RCEF 1005</name>
    <dbReference type="NCBI Taxonomy" id="1081108"/>
    <lineage>
        <taxon>Eukaryota</taxon>
        <taxon>Fungi</taxon>
        <taxon>Dikarya</taxon>
        <taxon>Ascomycota</taxon>
        <taxon>Pezizomycotina</taxon>
        <taxon>Sordariomycetes</taxon>
        <taxon>Hypocreomycetidae</taxon>
        <taxon>Hypocreales</taxon>
        <taxon>Cordycipitaceae</taxon>
        <taxon>Akanthomyces</taxon>
        <taxon>Cordyceps confragosa</taxon>
    </lineage>
</organism>
<gene>
    <name evidence="3" type="ORF">LEL_09065</name>
</gene>
<dbReference type="OrthoDB" id="498125at2759"/>
<accession>A0A168CV98</accession>
<protein>
    <submittedName>
        <fullName evidence="3">Oxidoreductase ucpA</fullName>
    </submittedName>
</protein>
<evidence type="ECO:0000313" key="4">
    <source>
        <dbReference type="Proteomes" id="UP000076881"/>
    </source>
</evidence>
<dbReference type="PANTHER" id="PTHR42760">
    <property type="entry name" value="SHORT-CHAIN DEHYDROGENASES/REDUCTASES FAMILY MEMBER"/>
    <property type="match status" value="1"/>
</dbReference>
<comment type="similarity">
    <text evidence="1">Belongs to the short-chain dehydrogenases/reductases (SDR) family.</text>
</comment>
<dbReference type="PRINTS" id="PR00080">
    <property type="entry name" value="SDRFAMILY"/>
</dbReference>
<dbReference type="GO" id="GO:0048038">
    <property type="term" value="F:quinone binding"/>
    <property type="evidence" value="ECO:0007669"/>
    <property type="project" value="TreeGrafter"/>
</dbReference>
<dbReference type="Gene3D" id="3.40.50.720">
    <property type="entry name" value="NAD(P)-binding Rossmann-like Domain"/>
    <property type="match status" value="1"/>
</dbReference>
<dbReference type="CDD" id="cd05233">
    <property type="entry name" value="SDR_c"/>
    <property type="match status" value="1"/>
</dbReference>
<evidence type="ECO:0000256" key="1">
    <source>
        <dbReference type="ARBA" id="ARBA00006484"/>
    </source>
</evidence>
<dbReference type="STRING" id="1081108.A0A168CV98"/>
<keyword evidence="2" id="KW-0521">NADP</keyword>
<reference evidence="3 4" key="1">
    <citation type="journal article" date="2016" name="Genome Biol. Evol.">
        <title>Divergent and convergent evolution of fungal pathogenicity.</title>
        <authorList>
            <person name="Shang Y."/>
            <person name="Xiao G."/>
            <person name="Zheng P."/>
            <person name="Cen K."/>
            <person name="Zhan S."/>
            <person name="Wang C."/>
        </authorList>
    </citation>
    <scope>NUCLEOTIDE SEQUENCE [LARGE SCALE GENOMIC DNA]</scope>
    <source>
        <strain evidence="3 4">RCEF 1005</strain>
    </source>
</reference>
<dbReference type="AlphaFoldDB" id="A0A168CV98"/>
<dbReference type="GO" id="GO:0006633">
    <property type="term" value="P:fatty acid biosynthetic process"/>
    <property type="evidence" value="ECO:0007669"/>
    <property type="project" value="TreeGrafter"/>
</dbReference>
<dbReference type="PANTHER" id="PTHR42760:SF122">
    <property type="entry name" value="NAD(P)-BINDING PROTEIN"/>
    <property type="match status" value="1"/>
</dbReference>
<dbReference type="Proteomes" id="UP000076881">
    <property type="component" value="Unassembled WGS sequence"/>
</dbReference>
<dbReference type="GO" id="GO:0016616">
    <property type="term" value="F:oxidoreductase activity, acting on the CH-OH group of donors, NAD or NADP as acceptor"/>
    <property type="evidence" value="ECO:0007669"/>
    <property type="project" value="TreeGrafter"/>
</dbReference>
<keyword evidence="4" id="KW-1185">Reference proteome</keyword>
<dbReference type="SUPFAM" id="SSF51735">
    <property type="entry name" value="NAD(P)-binding Rossmann-fold domains"/>
    <property type="match status" value="1"/>
</dbReference>
<dbReference type="PRINTS" id="PR00081">
    <property type="entry name" value="GDHRDH"/>
</dbReference>
<proteinExistence type="inferred from homology"/>
<dbReference type="EMBL" id="AZHF01000008">
    <property type="protein sequence ID" value="OAA71830.1"/>
    <property type="molecule type" value="Genomic_DNA"/>
</dbReference>
<dbReference type="FunFam" id="3.40.50.720:FF:000084">
    <property type="entry name" value="Short-chain dehydrogenase reductase"/>
    <property type="match status" value="1"/>
</dbReference>
<dbReference type="Pfam" id="PF13561">
    <property type="entry name" value="adh_short_C2"/>
    <property type="match status" value="1"/>
</dbReference>